<accession>A0AAN5CHC5</accession>
<evidence type="ECO:0000256" key="1">
    <source>
        <dbReference type="ARBA" id="ARBA00023125"/>
    </source>
</evidence>
<gene>
    <name evidence="3" type="ORF">PMAYCL1PPCAC_13731</name>
</gene>
<dbReference type="EMBL" id="BTRK01000003">
    <property type="protein sequence ID" value="GMR43536.1"/>
    <property type="molecule type" value="Genomic_DNA"/>
</dbReference>
<comment type="caution">
    <text evidence="3">The sequence shown here is derived from an EMBL/GenBank/DDBJ whole genome shotgun (WGS) entry which is preliminary data.</text>
</comment>
<dbReference type="Proteomes" id="UP001328107">
    <property type="component" value="Unassembled WGS sequence"/>
</dbReference>
<name>A0AAN5CHC5_9BILA</name>
<protein>
    <recommendedName>
        <fullName evidence="2">HTH CENPB-type domain-containing protein</fullName>
    </recommendedName>
</protein>
<organism evidence="3 4">
    <name type="scientific">Pristionchus mayeri</name>
    <dbReference type="NCBI Taxonomy" id="1317129"/>
    <lineage>
        <taxon>Eukaryota</taxon>
        <taxon>Metazoa</taxon>
        <taxon>Ecdysozoa</taxon>
        <taxon>Nematoda</taxon>
        <taxon>Chromadorea</taxon>
        <taxon>Rhabditida</taxon>
        <taxon>Rhabditina</taxon>
        <taxon>Diplogasteromorpha</taxon>
        <taxon>Diplogasteroidea</taxon>
        <taxon>Neodiplogasteridae</taxon>
        <taxon>Pristionchus</taxon>
    </lineage>
</organism>
<feature type="domain" description="HTH CENPB-type" evidence="2">
    <location>
        <begin position="50"/>
        <end position="122"/>
    </location>
</feature>
<evidence type="ECO:0000259" key="2">
    <source>
        <dbReference type="PROSITE" id="PS51253"/>
    </source>
</evidence>
<dbReference type="Pfam" id="PF03221">
    <property type="entry name" value="HTH_Tnp_Tc5"/>
    <property type="match status" value="1"/>
</dbReference>
<feature type="non-terminal residue" evidence="3">
    <location>
        <position position="1"/>
    </location>
</feature>
<dbReference type="PROSITE" id="PS51253">
    <property type="entry name" value="HTH_CENPB"/>
    <property type="match status" value="1"/>
</dbReference>
<evidence type="ECO:0000313" key="3">
    <source>
        <dbReference type="EMBL" id="GMR43536.1"/>
    </source>
</evidence>
<reference evidence="4" key="1">
    <citation type="submission" date="2022-10" db="EMBL/GenBank/DDBJ databases">
        <title>Genome assembly of Pristionchus species.</title>
        <authorList>
            <person name="Yoshida K."/>
            <person name="Sommer R.J."/>
        </authorList>
    </citation>
    <scope>NUCLEOTIDE SEQUENCE [LARGE SCALE GENOMIC DNA]</scope>
    <source>
        <strain evidence="4">RS5460</strain>
    </source>
</reference>
<dbReference type="AlphaFoldDB" id="A0AAN5CHC5"/>
<proteinExistence type="predicted"/>
<evidence type="ECO:0000313" key="4">
    <source>
        <dbReference type="Proteomes" id="UP001328107"/>
    </source>
</evidence>
<dbReference type="SMART" id="SM00674">
    <property type="entry name" value="CENPB"/>
    <property type="match status" value="1"/>
</dbReference>
<dbReference type="GO" id="GO:0003677">
    <property type="term" value="F:DNA binding"/>
    <property type="evidence" value="ECO:0007669"/>
    <property type="project" value="UniProtKB-KW"/>
</dbReference>
<sequence>KMFAFYRDVDHKDKRKGKARSLPKMKNRFRAHIKDANDLNDLRIFEKTGIVPKNKVDGFNLLAADLKKKFDEKIEKGVPIHDRDIRAMAKSLNRLGDYRISFKVSRSWITRWKRHHNLVSRKVTKYVTKKSVKDLEKTKQLVKELIDKFLAIVAANPGIVVANCDQTGVQMEMHSSRTIFPKGSKKVEVIVKSKSALTHSLTLLPTIYSDGRQHPVAYVHLGEPSGKLPQKGC</sequence>
<keyword evidence="4" id="KW-1185">Reference proteome</keyword>
<dbReference type="InterPro" id="IPR006600">
    <property type="entry name" value="HTH_CenpB_DNA-bd_dom"/>
</dbReference>
<dbReference type="Gene3D" id="1.10.10.60">
    <property type="entry name" value="Homeodomain-like"/>
    <property type="match status" value="1"/>
</dbReference>
<keyword evidence="1" id="KW-0238">DNA-binding</keyword>